<dbReference type="EnsemblMetazoa" id="XM_020008379.1">
    <property type="protein sequence ID" value="XP_019863938.1"/>
    <property type="gene ID" value="LOC109593181"/>
</dbReference>
<accession>A0A1X7SH10</accession>
<organism evidence="1">
    <name type="scientific">Amphimedon queenslandica</name>
    <name type="common">Sponge</name>
    <dbReference type="NCBI Taxonomy" id="400682"/>
    <lineage>
        <taxon>Eukaryota</taxon>
        <taxon>Metazoa</taxon>
        <taxon>Porifera</taxon>
        <taxon>Demospongiae</taxon>
        <taxon>Heteroscleromorpha</taxon>
        <taxon>Haplosclerida</taxon>
        <taxon>Niphatidae</taxon>
        <taxon>Amphimedon</taxon>
    </lineage>
</organism>
<reference evidence="2" key="1">
    <citation type="journal article" date="2010" name="Nature">
        <title>The Amphimedon queenslandica genome and the evolution of animal complexity.</title>
        <authorList>
            <person name="Srivastava M."/>
            <person name="Simakov O."/>
            <person name="Chapman J."/>
            <person name="Fahey B."/>
            <person name="Gauthier M.E."/>
            <person name="Mitros T."/>
            <person name="Richards G.S."/>
            <person name="Conaco C."/>
            <person name="Dacre M."/>
            <person name="Hellsten U."/>
            <person name="Larroux C."/>
            <person name="Putnam N.H."/>
            <person name="Stanke M."/>
            <person name="Adamska M."/>
            <person name="Darling A."/>
            <person name="Degnan S.M."/>
            <person name="Oakley T.H."/>
            <person name="Plachetzki D.C."/>
            <person name="Zhai Y."/>
            <person name="Adamski M."/>
            <person name="Calcino A."/>
            <person name="Cummins S.F."/>
            <person name="Goodstein D.M."/>
            <person name="Harris C."/>
            <person name="Jackson D.J."/>
            <person name="Leys S.P."/>
            <person name="Shu S."/>
            <person name="Woodcroft B.J."/>
            <person name="Vervoort M."/>
            <person name="Kosik K.S."/>
            <person name="Manning G."/>
            <person name="Degnan B.M."/>
            <person name="Rokhsar D.S."/>
        </authorList>
    </citation>
    <scope>NUCLEOTIDE SEQUENCE [LARGE SCALE GENOMIC DNA]</scope>
</reference>
<dbReference type="KEGG" id="aqu:109593181"/>
<evidence type="ECO:0000313" key="1">
    <source>
        <dbReference type="EnsemblMetazoa" id="Aqu2.1.01343_001"/>
    </source>
</evidence>
<evidence type="ECO:0008006" key="3">
    <source>
        <dbReference type="Google" id="ProtNLM"/>
    </source>
</evidence>
<keyword evidence="2" id="KW-1185">Reference proteome</keyword>
<proteinExistence type="predicted"/>
<evidence type="ECO:0000313" key="2">
    <source>
        <dbReference type="Proteomes" id="UP000007879"/>
    </source>
</evidence>
<dbReference type="AlphaFoldDB" id="A0A1X7SH10"/>
<protein>
    <recommendedName>
        <fullName evidence="3">CARD domain-containing protein</fullName>
    </recommendedName>
</protein>
<dbReference type="InParanoid" id="A0A1X7SH10"/>
<gene>
    <name evidence="1" type="primary">109593181</name>
</gene>
<reference evidence="1" key="2">
    <citation type="submission" date="2017-05" db="UniProtKB">
        <authorList>
            <consortium name="EnsemblMetazoa"/>
        </authorList>
    </citation>
    <scope>IDENTIFICATION</scope>
</reference>
<name>A0A1X7SH10_AMPQE</name>
<sequence>MAEGGRSAKEVFKKTLPKLISTLGKDPPFTVVTTALYAEDLITGQELEAIKTKQGVQRGSEVGFKLDDKIKESDDPNACLLAICEIFESEGVDNAILKKHGASMRTSISSKTHSILNTLF</sequence>
<dbReference type="EnsemblMetazoa" id="Aqu2.1.01343_001">
    <property type="protein sequence ID" value="Aqu2.1.01343_001"/>
    <property type="gene ID" value="Aqu2.1.01343"/>
</dbReference>
<dbReference type="Proteomes" id="UP000007879">
    <property type="component" value="Unassembled WGS sequence"/>
</dbReference>